<dbReference type="PIRSF" id="PIRSF000390">
    <property type="entry name" value="PLP_StrS"/>
    <property type="match status" value="1"/>
</dbReference>
<dbReference type="AlphaFoldDB" id="A0A2S3V3K6"/>
<organism evidence="6 7">
    <name type="scientific">Roseibium marinum</name>
    <dbReference type="NCBI Taxonomy" id="281252"/>
    <lineage>
        <taxon>Bacteria</taxon>
        <taxon>Pseudomonadati</taxon>
        <taxon>Pseudomonadota</taxon>
        <taxon>Alphaproteobacteria</taxon>
        <taxon>Hyphomicrobiales</taxon>
        <taxon>Stappiaceae</taxon>
        <taxon>Roseibium</taxon>
    </lineage>
</organism>
<dbReference type="GO" id="GO:0008483">
    <property type="term" value="F:transaminase activity"/>
    <property type="evidence" value="ECO:0007669"/>
    <property type="project" value="TreeGrafter"/>
</dbReference>
<feature type="active site" description="Proton acceptor" evidence="3">
    <location>
        <position position="188"/>
    </location>
</feature>
<dbReference type="InterPro" id="IPR015424">
    <property type="entry name" value="PyrdxlP-dep_Trfase"/>
</dbReference>
<dbReference type="GO" id="GO:0000271">
    <property type="term" value="P:polysaccharide biosynthetic process"/>
    <property type="evidence" value="ECO:0007669"/>
    <property type="project" value="TreeGrafter"/>
</dbReference>
<dbReference type="Proteomes" id="UP000236959">
    <property type="component" value="Unassembled WGS sequence"/>
</dbReference>
<comment type="caution">
    <text evidence="6">The sequence shown here is derived from an EMBL/GenBank/DDBJ whole genome shotgun (WGS) entry which is preliminary data.</text>
</comment>
<dbReference type="Gene3D" id="3.90.1150.10">
    <property type="entry name" value="Aspartate Aminotransferase, domain 1"/>
    <property type="match status" value="1"/>
</dbReference>
<name>A0A2S3V3K6_9HYPH</name>
<evidence type="ECO:0000256" key="3">
    <source>
        <dbReference type="PIRSR" id="PIRSR000390-1"/>
    </source>
</evidence>
<feature type="modified residue" description="N6-(pyridoxal phosphate)lysine" evidence="4">
    <location>
        <position position="188"/>
    </location>
</feature>
<keyword evidence="7" id="KW-1185">Reference proteome</keyword>
<evidence type="ECO:0000256" key="2">
    <source>
        <dbReference type="ARBA" id="ARBA00037999"/>
    </source>
</evidence>
<dbReference type="InterPro" id="IPR000653">
    <property type="entry name" value="DegT/StrS_aminotransferase"/>
</dbReference>
<reference evidence="6 7" key="1">
    <citation type="submission" date="2018-01" db="EMBL/GenBank/DDBJ databases">
        <title>Genomic Encyclopedia of Archaeal and Bacterial Type Strains, Phase II (KMG-II): from individual species to whole genera.</title>
        <authorList>
            <person name="Goeker M."/>
        </authorList>
    </citation>
    <scope>NUCLEOTIDE SEQUENCE [LARGE SCALE GENOMIC DNA]</scope>
    <source>
        <strain evidence="6 7">DSM 17023</strain>
    </source>
</reference>
<evidence type="ECO:0000256" key="5">
    <source>
        <dbReference type="RuleBase" id="RU004508"/>
    </source>
</evidence>
<dbReference type="GO" id="GO:0030170">
    <property type="term" value="F:pyridoxal phosphate binding"/>
    <property type="evidence" value="ECO:0007669"/>
    <property type="project" value="TreeGrafter"/>
</dbReference>
<proteinExistence type="inferred from homology"/>
<dbReference type="Gene3D" id="3.40.640.10">
    <property type="entry name" value="Type I PLP-dependent aspartate aminotransferase-like (Major domain)"/>
    <property type="match status" value="1"/>
</dbReference>
<dbReference type="EMBL" id="PPCN01000001">
    <property type="protein sequence ID" value="POF34353.1"/>
    <property type="molecule type" value="Genomic_DNA"/>
</dbReference>
<dbReference type="Pfam" id="PF01041">
    <property type="entry name" value="DegT_DnrJ_EryC1"/>
    <property type="match status" value="1"/>
</dbReference>
<dbReference type="PANTHER" id="PTHR30244:SF36">
    <property type="entry name" value="3-OXO-GLUCOSE-6-PHOSPHATE:GLUTAMATE AMINOTRANSFERASE"/>
    <property type="match status" value="1"/>
</dbReference>
<evidence type="ECO:0000256" key="1">
    <source>
        <dbReference type="ARBA" id="ARBA00022898"/>
    </source>
</evidence>
<keyword evidence="1 4" id="KW-0663">Pyridoxal phosphate</keyword>
<sequence length="368" mass="40671">MSTDRVAFVNLPLRIKDYEDELVEAFLKVLRSGAYIMGPEVAEFEKKLAAYCGVDYVLGVGNGTDGLIIALRALNIGPGDEVITAPNSFIASAGAIQMTGAEVRFADVGPDYNLDPVRIEDAITARTKAIMPVHLTGRPAPMDEINEIAKRHGLFVIEDAAQAIGAKYKGKPVGSLGDIASFSLHPLKNLQVFGDAGFLSTSCKHLYERMNQLRNHGLVDRNTSAEWGLNSRLDTLQAALGLVQLKRLDAWTDRFRSIAAQYREGLKDVVSVPGELNHEYSVYHNFVILADRRDELMHHLDTKGIDTKIHYPILLHRQPAAKHLGLSEGAFPIAEDQVTKMVSLPIYPELQPGEIQRVIEEIRNFYSA</sequence>
<dbReference type="OrthoDB" id="9768668at2"/>
<evidence type="ECO:0000313" key="6">
    <source>
        <dbReference type="EMBL" id="POF34353.1"/>
    </source>
</evidence>
<dbReference type="PANTHER" id="PTHR30244">
    <property type="entry name" value="TRANSAMINASE"/>
    <property type="match status" value="1"/>
</dbReference>
<protein>
    <submittedName>
        <fullName evidence="6">dTDP-4-amino-4,6-dideoxygalactose transaminase</fullName>
    </submittedName>
</protein>
<dbReference type="RefSeq" id="WP_103220942.1">
    <property type="nucleotide sequence ID" value="NZ_PPCN01000001.1"/>
</dbReference>
<gene>
    <name evidence="6" type="ORF">CLV41_101807</name>
</gene>
<evidence type="ECO:0000256" key="4">
    <source>
        <dbReference type="PIRSR" id="PIRSR000390-2"/>
    </source>
</evidence>
<dbReference type="InterPro" id="IPR015422">
    <property type="entry name" value="PyrdxlP-dep_Trfase_small"/>
</dbReference>
<evidence type="ECO:0000313" key="7">
    <source>
        <dbReference type="Proteomes" id="UP000236959"/>
    </source>
</evidence>
<dbReference type="InterPro" id="IPR015421">
    <property type="entry name" value="PyrdxlP-dep_Trfase_major"/>
</dbReference>
<dbReference type="CDD" id="cd00616">
    <property type="entry name" value="AHBA_syn"/>
    <property type="match status" value="1"/>
</dbReference>
<dbReference type="SUPFAM" id="SSF53383">
    <property type="entry name" value="PLP-dependent transferases"/>
    <property type="match status" value="1"/>
</dbReference>
<comment type="similarity">
    <text evidence="2 5">Belongs to the DegT/DnrJ/EryC1 family.</text>
</comment>
<accession>A0A2S3V3K6</accession>